<gene>
    <name evidence="2" type="ORF">AKO1_008576</name>
</gene>
<evidence type="ECO:0000313" key="2">
    <source>
        <dbReference type="EMBL" id="KAL0478311.1"/>
    </source>
</evidence>
<dbReference type="AlphaFoldDB" id="A0AAW2YNC7"/>
<comment type="caution">
    <text evidence="2">The sequence shown here is derived from an EMBL/GenBank/DDBJ whole genome shotgun (WGS) entry which is preliminary data.</text>
</comment>
<evidence type="ECO:0000256" key="1">
    <source>
        <dbReference type="SAM" id="MobiDB-lite"/>
    </source>
</evidence>
<accession>A0AAW2YNC7</accession>
<protein>
    <submittedName>
        <fullName evidence="2">DNA-binding protein RFX7</fullName>
    </submittedName>
</protein>
<keyword evidence="3" id="KW-1185">Reference proteome</keyword>
<sequence>MSGESFNTFLSVSSELESILAIDNTNLLDNSDNSQGSCNYLEESKQEDKTYTTFENNFFEGMEFGSFLDGNIFEDLMEEQFKRQEPEQNDLKHDDAFYSFISQLAPIQQSDTQLNNDNRRSRAYTRGPITATAEAQYNQPVESRQRAITRAALSSLNIPMTRQQTFRNEIPLEHSIKDNLLHQVNTFQQPNRTPSHPPPHLLSLDLHGILEQKNESINSRIVNQRKSAPTTPRDRSTSGSKSPRSKSPRGLALPSPRSKSPRGHNYSPHSPHAHKNAAIQTLDQLVTVTSDPTDTSRPRDQRPKSTDQLLSLSHALGVVPNLKQRPLSANFDTGTVNNLLQDQEPPSEPLSATSKLEKTLKVRKGRYRRSAKVHGYEGMVQEFKFN</sequence>
<dbReference type="EMBL" id="JAOPGA020000365">
    <property type="protein sequence ID" value="KAL0478311.1"/>
    <property type="molecule type" value="Genomic_DNA"/>
</dbReference>
<reference evidence="2 3" key="1">
    <citation type="submission" date="2024-03" db="EMBL/GenBank/DDBJ databases">
        <title>The Acrasis kona genome and developmental transcriptomes reveal deep origins of eukaryotic multicellular pathways.</title>
        <authorList>
            <person name="Sheikh S."/>
            <person name="Fu C.-J."/>
            <person name="Brown M.W."/>
            <person name="Baldauf S.L."/>
        </authorList>
    </citation>
    <scope>NUCLEOTIDE SEQUENCE [LARGE SCALE GENOMIC DNA]</scope>
    <source>
        <strain evidence="2 3">ATCC MYA-3509</strain>
    </source>
</reference>
<dbReference type="Proteomes" id="UP001431209">
    <property type="component" value="Unassembled WGS sequence"/>
</dbReference>
<feature type="compositionally biased region" description="Polar residues" evidence="1">
    <location>
        <begin position="217"/>
        <end position="230"/>
    </location>
</feature>
<organism evidence="2 3">
    <name type="scientific">Acrasis kona</name>
    <dbReference type="NCBI Taxonomy" id="1008807"/>
    <lineage>
        <taxon>Eukaryota</taxon>
        <taxon>Discoba</taxon>
        <taxon>Heterolobosea</taxon>
        <taxon>Tetramitia</taxon>
        <taxon>Eutetramitia</taxon>
        <taxon>Acrasidae</taxon>
        <taxon>Acrasis</taxon>
    </lineage>
</organism>
<proteinExistence type="predicted"/>
<dbReference type="GO" id="GO:0003677">
    <property type="term" value="F:DNA binding"/>
    <property type="evidence" value="ECO:0007669"/>
    <property type="project" value="UniProtKB-KW"/>
</dbReference>
<keyword evidence="2" id="KW-0238">DNA-binding</keyword>
<feature type="region of interest" description="Disordered" evidence="1">
    <location>
        <begin position="217"/>
        <end position="273"/>
    </location>
</feature>
<name>A0AAW2YNC7_9EUKA</name>
<evidence type="ECO:0000313" key="3">
    <source>
        <dbReference type="Proteomes" id="UP001431209"/>
    </source>
</evidence>